<organism evidence="2 3">
    <name type="scientific">Cryptococcus amylolentus CBS 6039</name>
    <dbReference type="NCBI Taxonomy" id="1295533"/>
    <lineage>
        <taxon>Eukaryota</taxon>
        <taxon>Fungi</taxon>
        <taxon>Dikarya</taxon>
        <taxon>Basidiomycota</taxon>
        <taxon>Agaricomycotina</taxon>
        <taxon>Tremellomycetes</taxon>
        <taxon>Tremellales</taxon>
        <taxon>Cryptococcaceae</taxon>
        <taxon>Cryptococcus</taxon>
    </lineage>
</organism>
<dbReference type="EMBL" id="AWGJ01000009">
    <property type="protein sequence ID" value="ODN75964.1"/>
    <property type="molecule type" value="Genomic_DNA"/>
</dbReference>
<evidence type="ECO:0000313" key="2">
    <source>
        <dbReference type="EMBL" id="ODN75964.1"/>
    </source>
</evidence>
<protein>
    <submittedName>
        <fullName evidence="2">Uncharacterized protein</fullName>
    </submittedName>
</protein>
<sequence length="103" mass="11800">MAEADRRKEEDAGRSKRIPMVQIRDWWKEGGTQKSGVDEAQAAQAVVNDLKRMTGNIRDSIGKTNSNGWRKRNRTAEPRPSRLLRPHYILPQQPSRPPQVQQA</sequence>
<evidence type="ECO:0000313" key="3">
    <source>
        <dbReference type="Proteomes" id="UP000094065"/>
    </source>
</evidence>
<dbReference type="AlphaFoldDB" id="A0A1E3HI00"/>
<proteinExistence type="predicted"/>
<evidence type="ECO:0000256" key="1">
    <source>
        <dbReference type="SAM" id="MobiDB-lite"/>
    </source>
</evidence>
<reference evidence="2 3" key="1">
    <citation type="submission" date="2016-06" db="EMBL/GenBank/DDBJ databases">
        <title>Evolution of pathogenesis and genome organization in the Tremellales.</title>
        <authorList>
            <person name="Cuomo C."/>
            <person name="Litvintseva A."/>
            <person name="Heitman J."/>
            <person name="Chen Y."/>
            <person name="Sun S."/>
            <person name="Springer D."/>
            <person name="Dromer F."/>
            <person name="Young S."/>
            <person name="Zeng Q."/>
            <person name="Chapman S."/>
            <person name="Gujja S."/>
            <person name="Saif S."/>
            <person name="Birren B."/>
        </authorList>
    </citation>
    <scope>NUCLEOTIDE SEQUENCE [LARGE SCALE GENOMIC DNA]</scope>
    <source>
        <strain evidence="2 3">CBS 6039</strain>
    </source>
</reference>
<feature type="region of interest" description="Disordered" evidence="1">
    <location>
        <begin position="56"/>
        <end position="103"/>
    </location>
</feature>
<dbReference type="Proteomes" id="UP000094065">
    <property type="component" value="Unassembled WGS sequence"/>
</dbReference>
<dbReference type="RefSeq" id="XP_018991495.1">
    <property type="nucleotide sequence ID" value="XM_019140344.1"/>
</dbReference>
<dbReference type="GeneID" id="30157248"/>
<comment type="caution">
    <text evidence="2">The sequence shown here is derived from an EMBL/GenBank/DDBJ whole genome shotgun (WGS) entry which is preliminary data.</text>
</comment>
<name>A0A1E3HI00_9TREE</name>
<keyword evidence="3" id="KW-1185">Reference proteome</keyword>
<accession>A0A1E3HI00</accession>
<gene>
    <name evidence="2" type="ORF">L202_05939</name>
</gene>